<dbReference type="HOGENOM" id="CLU_2037327_0_0_1"/>
<reference evidence="2" key="1">
    <citation type="submission" date="2024-06" db="UniProtKB">
        <authorList>
            <consortium name="Ensembl"/>
        </authorList>
    </citation>
    <scope>IDENTIFICATION</scope>
</reference>
<dbReference type="Ensembl" id="ENSMPUT00000002186.1">
    <property type="protein sequence ID" value="ENSMPUP00000002142.1"/>
    <property type="gene ID" value="ENSMPUG00000002164.1"/>
</dbReference>
<accession>M3XSU2</accession>
<feature type="region of interest" description="Disordered" evidence="1">
    <location>
        <begin position="1"/>
        <end position="44"/>
    </location>
</feature>
<evidence type="ECO:0000313" key="2">
    <source>
        <dbReference type="Ensembl" id="ENSMPUP00000002142.1"/>
    </source>
</evidence>
<dbReference type="EMBL" id="AEYP01105069">
    <property type="status" value="NOT_ANNOTATED_CDS"/>
    <property type="molecule type" value="Genomic_DNA"/>
</dbReference>
<dbReference type="AlphaFoldDB" id="M3XSU2"/>
<name>M3XSU2_MUSPF</name>
<protein>
    <submittedName>
        <fullName evidence="2">Uncharacterized protein</fullName>
    </submittedName>
</protein>
<evidence type="ECO:0000256" key="1">
    <source>
        <dbReference type="SAM" id="MobiDB-lite"/>
    </source>
</evidence>
<organism evidence="2">
    <name type="scientific">Mustela putorius furo</name>
    <name type="common">European domestic ferret</name>
    <name type="synonym">Mustela furo</name>
    <dbReference type="NCBI Taxonomy" id="9669"/>
    <lineage>
        <taxon>Eukaryota</taxon>
        <taxon>Metazoa</taxon>
        <taxon>Chordata</taxon>
        <taxon>Craniata</taxon>
        <taxon>Vertebrata</taxon>
        <taxon>Euteleostomi</taxon>
        <taxon>Mammalia</taxon>
        <taxon>Eutheria</taxon>
        <taxon>Laurasiatheria</taxon>
        <taxon>Carnivora</taxon>
        <taxon>Caniformia</taxon>
        <taxon>Musteloidea</taxon>
        <taxon>Mustelidae</taxon>
        <taxon>Mustelinae</taxon>
        <taxon>Mustela</taxon>
    </lineage>
</organism>
<proteinExistence type="predicted"/>
<sequence length="121" mass="13189">MYMQEDITVTTSVPPASQSTVPPGAGGDRIPGQTQPLSPAQSCRDLRRECDPPVCLTDGIPWVRPDEERRVSVLLDPELPASPPWVDSGPIPCGPCDLQPQVEVHMLRLLQQHPPGVVRPQ</sequence>
<dbReference type="InParanoid" id="M3XSU2"/>
<feature type="compositionally biased region" description="Polar residues" evidence="1">
    <location>
        <begin position="7"/>
        <end position="21"/>
    </location>
</feature>
<feature type="compositionally biased region" description="Polar residues" evidence="1">
    <location>
        <begin position="32"/>
        <end position="41"/>
    </location>
</feature>